<accession>A0A812Y6X9</accession>
<sequence>MAQALPCVSTWCQIAWNPPALGQAPKGRAASHRPTGLASLSLGVAALSRMQYLRNKRHARAGRPNLSGPAVLRQSSAEESGDALIPPMPMGRLVTKGSTTGLEYDPFDAPEFIEDEHGGGIFSWMPVTAEGGLLPEGEYDEQSFEVPADRIEYLQGSGWLQAKGDEDYRAYIVGEVSEAHGRKWQRIILKGRKESVHEGGLRLMAPQLQAGMVFECPTGAAGNLV</sequence>
<evidence type="ECO:0000313" key="2">
    <source>
        <dbReference type="Proteomes" id="UP000649617"/>
    </source>
</evidence>
<dbReference type="EMBL" id="CAJNIZ010047526">
    <property type="protein sequence ID" value="CAE7769797.1"/>
    <property type="molecule type" value="Genomic_DNA"/>
</dbReference>
<protein>
    <submittedName>
        <fullName evidence="1">Uncharacterized protein</fullName>
    </submittedName>
</protein>
<proteinExistence type="predicted"/>
<keyword evidence="2" id="KW-1185">Reference proteome</keyword>
<dbReference type="Proteomes" id="UP000649617">
    <property type="component" value="Unassembled WGS sequence"/>
</dbReference>
<reference evidence="1" key="1">
    <citation type="submission" date="2021-02" db="EMBL/GenBank/DDBJ databases">
        <authorList>
            <person name="Dougan E. K."/>
            <person name="Rhodes N."/>
            <person name="Thang M."/>
            <person name="Chan C."/>
        </authorList>
    </citation>
    <scope>NUCLEOTIDE SEQUENCE</scope>
</reference>
<dbReference type="OrthoDB" id="441958at2759"/>
<evidence type="ECO:0000313" key="1">
    <source>
        <dbReference type="EMBL" id="CAE7769797.1"/>
    </source>
</evidence>
<dbReference type="AlphaFoldDB" id="A0A812Y6X9"/>
<name>A0A812Y6X9_SYMPI</name>
<organism evidence="1 2">
    <name type="scientific">Symbiodinium pilosum</name>
    <name type="common">Dinoflagellate</name>
    <dbReference type="NCBI Taxonomy" id="2952"/>
    <lineage>
        <taxon>Eukaryota</taxon>
        <taxon>Sar</taxon>
        <taxon>Alveolata</taxon>
        <taxon>Dinophyceae</taxon>
        <taxon>Suessiales</taxon>
        <taxon>Symbiodiniaceae</taxon>
        <taxon>Symbiodinium</taxon>
    </lineage>
</organism>
<gene>
    <name evidence="1" type="ORF">SPIL2461_LOCUS22651</name>
</gene>
<comment type="caution">
    <text evidence="1">The sequence shown here is derived from an EMBL/GenBank/DDBJ whole genome shotgun (WGS) entry which is preliminary data.</text>
</comment>